<accession>A0A4R3JUU4</accession>
<dbReference type="GO" id="GO:0004803">
    <property type="term" value="F:transposase activity"/>
    <property type="evidence" value="ECO:0007669"/>
    <property type="project" value="InterPro"/>
</dbReference>
<feature type="compositionally biased region" description="Basic and acidic residues" evidence="1">
    <location>
        <begin position="239"/>
        <end position="248"/>
    </location>
</feature>
<feature type="domain" description="Transposase IS4-like" evidence="2">
    <location>
        <begin position="252"/>
        <end position="538"/>
    </location>
</feature>
<dbReference type="SUPFAM" id="SSF53098">
    <property type="entry name" value="Ribonuclease H-like"/>
    <property type="match status" value="1"/>
</dbReference>
<proteinExistence type="predicted"/>
<dbReference type="InterPro" id="IPR002559">
    <property type="entry name" value="Transposase_11"/>
</dbReference>
<evidence type="ECO:0000259" key="2">
    <source>
        <dbReference type="Pfam" id="PF01609"/>
    </source>
</evidence>
<evidence type="ECO:0000313" key="4">
    <source>
        <dbReference type="Proteomes" id="UP000295726"/>
    </source>
</evidence>
<evidence type="ECO:0000313" key="3">
    <source>
        <dbReference type="EMBL" id="TCS71588.1"/>
    </source>
</evidence>
<comment type="caution">
    <text evidence="3">The sequence shown here is derived from an EMBL/GenBank/DDBJ whole genome shotgun (WGS) entry which is preliminary data.</text>
</comment>
<reference evidence="3 4" key="1">
    <citation type="submission" date="2019-03" db="EMBL/GenBank/DDBJ databases">
        <title>Genomic Encyclopedia of Type Strains, Phase IV (KMG-IV): sequencing the most valuable type-strain genomes for metagenomic binning, comparative biology and taxonomic classification.</title>
        <authorList>
            <person name="Goeker M."/>
        </authorList>
    </citation>
    <scope>NUCLEOTIDE SEQUENCE [LARGE SCALE GENOMIC DNA]</scope>
    <source>
        <strain evidence="3 4">DSM 29489</strain>
    </source>
</reference>
<feature type="region of interest" description="Disordered" evidence="1">
    <location>
        <begin position="219"/>
        <end position="248"/>
    </location>
</feature>
<protein>
    <submittedName>
        <fullName evidence="3">DDE family transposase</fullName>
    </submittedName>
</protein>
<keyword evidence="4" id="KW-1185">Reference proteome</keyword>
<sequence length="608" mass="71089">MFLKTITKKGVTRLYFYESYYEPSKVKGEKGRIRQRSLKSLGSLDELKKLYDDPIAHFTEIAKQRSKAQKDASQASISIDLSSVMTESEDCIKNVGYGILKEIYKQLELDIFWKNKAKKRNMQFDPDSIFRLLVISRVLFPGSKKQTYENRNIYFERIEGFALDDVYHALSFIEENQEDMQKWIFEHSVKICGRDLSTTYFDCTNYYFDIGHSDLDTLGDDGNPVDRNGNKTAPKYRKRGPEKNHRPDPIVEMGLLMDKNGIPLAYDLFPGNESEKVHMRPIVNRLKDEFTDMRVIFVADRGLNTSDNIYYLNGDNKCDNNQRDGYVYGQSVRGADEEFKKWVLGRGYHTDNLKDDEGNEIKFIHKSRIYPKKLNVNVTSADGKHKKKKTVSVDQKQMAYYSEKYAKKQRRDREIMVERAKDLIRNPRKYDRVTSAGSAAYVQNISFDRTTGEIMDGKELSLNLPKIEEESKYDGYYSIVTSELNMKDYEMRETYHGLGRIEETFKISKSDFDSRPVFVRTNEHIDGHFATCFTALVLIRILQAKLQNKYPVGKMLQALRKYSCIRIDANTYQFVYFDEVLKSCEEAFGLKLDSKYRNRLQIRRMLKY</sequence>
<dbReference type="GO" id="GO:0006313">
    <property type="term" value="P:DNA transposition"/>
    <property type="evidence" value="ECO:0007669"/>
    <property type="project" value="InterPro"/>
</dbReference>
<dbReference type="InterPro" id="IPR012337">
    <property type="entry name" value="RNaseH-like_sf"/>
</dbReference>
<dbReference type="AlphaFoldDB" id="A0A4R3JUU4"/>
<dbReference type="Proteomes" id="UP000295726">
    <property type="component" value="Unassembled WGS sequence"/>
</dbReference>
<dbReference type="RefSeq" id="WP_132384264.1">
    <property type="nucleotide sequence ID" value="NZ_DAISCH010000082.1"/>
</dbReference>
<dbReference type="PANTHER" id="PTHR34614">
    <property type="match status" value="1"/>
</dbReference>
<gene>
    <name evidence="3" type="ORF">EDD59_1601</name>
</gene>
<dbReference type="GO" id="GO:0003677">
    <property type="term" value="F:DNA binding"/>
    <property type="evidence" value="ECO:0007669"/>
    <property type="project" value="InterPro"/>
</dbReference>
<name>A0A4R3JUU4_9FIRM</name>
<organism evidence="3 4">
    <name type="scientific">Muricomes intestini</name>
    <dbReference type="NCBI Taxonomy" id="1796634"/>
    <lineage>
        <taxon>Bacteria</taxon>
        <taxon>Bacillati</taxon>
        <taxon>Bacillota</taxon>
        <taxon>Clostridia</taxon>
        <taxon>Lachnospirales</taxon>
        <taxon>Lachnospiraceae</taxon>
        <taxon>Muricomes</taxon>
    </lineage>
</organism>
<dbReference type="InterPro" id="IPR047654">
    <property type="entry name" value="IS1634_transpos"/>
</dbReference>
<dbReference type="OrthoDB" id="9767746at2"/>
<dbReference type="EMBL" id="SLZZ01000060">
    <property type="protein sequence ID" value="TCS71588.1"/>
    <property type="molecule type" value="Genomic_DNA"/>
</dbReference>
<evidence type="ECO:0000256" key="1">
    <source>
        <dbReference type="SAM" id="MobiDB-lite"/>
    </source>
</evidence>
<dbReference type="NCBIfam" id="NF033559">
    <property type="entry name" value="transpos_IS1634"/>
    <property type="match status" value="1"/>
</dbReference>
<dbReference type="PANTHER" id="PTHR34614:SF2">
    <property type="entry name" value="TRANSPOSASE IS4-LIKE DOMAIN-CONTAINING PROTEIN"/>
    <property type="match status" value="1"/>
</dbReference>
<dbReference type="Pfam" id="PF01609">
    <property type="entry name" value="DDE_Tnp_1"/>
    <property type="match status" value="1"/>
</dbReference>